<reference evidence="1" key="1">
    <citation type="submission" date="2017-12" db="EMBL/GenBank/DDBJ databases">
        <title>Genomics of Macrococcus caseolyticus.</title>
        <authorList>
            <person name="MacFadyen A.C."/>
            <person name="Paterson G.K."/>
        </authorList>
    </citation>
    <scope>NUCLEOTIDE SEQUENCE</scope>
    <source>
        <strain evidence="1">5459_5_49</strain>
    </source>
</reference>
<protein>
    <submittedName>
        <fullName evidence="1">Uncharacterized protein</fullName>
    </submittedName>
</protein>
<dbReference type="EMBL" id="PIWU01000002">
    <property type="protein sequence ID" value="PKE57276.1"/>
    <property type="molecule type" value="Genomic_DNA"/>
</dbReference>
<name>A0ACC9MUS8_9STAP</name>
<gene>
    <name evidence="1" type="ORF">CW682_01305</name>
</gene>
<proteinExistence type="predicted"/>
<comment type="caution">
    <text evidence="1">The sequence shown here is derived from an EMBL/GenBank/DDBJ whole genome shotgun (WGS) entry which is preliminary data.</text>
</comment>
<dbReference type="Proteomes" id="UP000233606">
    <property type="component" value="Unassembled WGS sequence"/>
</dbReference>
<accession>A0ACC9MUS8</accession>
<organism evidence="1 2">
    <name type="scientific">Macrococcoides caseolyticum</name>
    <dbReference type="NCBI Taxonomy" id="69966"/>
    <lineage>
        <taxon>Bacteria</taxon>
        <taxon>Bacillati</taxon>
        <taxon>Bacillota</taxon>
        <taxon>Bacilli</taxon>
        <taxon>Bacillales</taxon>
        <taxon>Staphylococcaceae</taxon>
        <taxon>Macrococcoides</taxon>
    </lineage>
</organism>
<keyword evidence="2" id="KW-1185">Reference proteome</keyword>
<evidence type="ECO:0000313" key="2">
    <source>
        <dbReference type="Proteomes" id="UP000233606"/>
    </source>
</evidence>
<sequence length="62" mass="6910">MSNKKFLIVDILFFIVAAYLVVDCLIEGDVTGVVFGMFLTIAMGIIVIDRFNNINQKRKGGK</sequence>
<evidence type="ECO:0000313" key="1">
    <source>
        <dbReference type="EMBL" id="PKE57276.1"/>
    </source>
</evidence>